<proteinExistence type="inferred from homology"/>
<dbReference type="InterPro" id="IPR051163">
    <property type="entry name" value="Sodium:Solute_Symporter_SSF"/>
</dbReference>
<keyword evidence="10" id="KW-0739">Sodium transport</keyword>
<dbReference type="Proteomes" id="UP000230750">
    <property type="component" value="Unassembled WGS sequence"/>
</dbReference>
<keyword evidence="4" id="KW-1003">Cell membrane</keyword>
<evidence type="ECO:0000256" key="2">
    <source>
        <dbReference type="ARBA" id="ARBA00006434"/>
    </source>
</evidence>
<feature type="transmembrane region" description="Helical" evidence="12">
    <location>
        <begin position="6"/>
        <end position="30"/>
    </location>
</feature>
<evidence type="ECO:0000256" key="10">
    <source>
        <dbReference type="ARBA" id="ARBA00023201"/>
    </source>
</evidence>
<dbReference type="OrthoDB" id="6132759at2759"/>
<feature type="transmembrane region" description="Helical" evidence="12">
    <location>
        <begin position="50"/>
        <end position="69"/>
    </location>
</feature>
<evidence type="ECO:0000256" key="12">
    <source>
        <dbReference type="SAM" id="Phobius"/>
    </source>
</evidence>
<accession>A0A2G8KAR9</accession>
<feature type="transmembrane region" description="Helical" evidence="12">
    <location>
        <begin position="125"/>
        <end position="144"/>
    </location>
</feature>
<evidence type="ECO:0000256" key="5">
    <source>
        <dbReference type="ARBA" id="ARBA00022692"/>
    </source>
</evidence>
<dbReference type="GO" id="GO:0006814">
    <property type="term" value="P:sodium ion transport"/>
    <property type="evidence" value="ECO:0007669"/>
    <property type="project" value="UniProtKB-KW"/>
</dbReference>
<evidence type="ECO:0000256" key="1">
    <source>
        <dbReference type="ARBA" id="ARBA00004651"/>
    </source>
</evidence>
<dbReference type="Gene3D" id="1.20.1730.10">
    <property type="entry name" value="Sodium/glucose cotransporter"/>
    <property type="match status" value="1"/>
</dbReference>
<feature type="transmembrane region" description="Helical" evidence="12">
    <location>
        <begin position="150"/>
        <end position="172"/>
    </location>
</feature>
<keyword evidence="8" id="KW-0406">Ion transport</keyword>
<evidence type="ECO:0000256" key="8">
    <source>
        <dbReference type="ARBA" id="ARBA00023065"/>
    </source>
</evidence>
<dbReference type="Pfam" id="PF00474">
    <property type="entry name" value="SSF"/>
    <property type="match status" value="1"/>
</dbReference>
<dbReference type="AlphaFoldDB" id="A0A2G8KAR9"/>
<evidence type="ECO:0000256" key="6">
    <source>
        <dbReference type="ARBA" id="ARBA00022989"/>
    </source>
</evidence>
<gene>
    <name evidence="13" type="ORF">BSL78_18051</name>
</gene>
<dbReference type="GO" id="GO:0015293">
    <property type="term" value="F:symporter activity"/>
    <property type="evidence" value="ECO:0007669"/>
    <property type="project" value="TreeGrafter"/>
</dbReference>
<dbReference type="PANTHER" id="PTHR42985">
    <property type="entry name" value="SODIUM-COUPLED MONOCARBOXYLATE TRANSPORTER"/>
    <property type="match status" value="1"/>
</dbReference>
<keyword evidence="9 12" id="KW-0472">Membrane</keyword>
<dbReference type="PANTHER" id="PTHR42985:SF40">
    <property type="entry name" value="LD47995P-RELATED"/>
    <property type="match status" value="1"/>
</dbReference>
<name>A0A2G8KAR9_STIJA</name>
<reference evidence="13 14" key="1">
    <citation type="journal article" date="2017" name="PLoS Biol.">
        <title>The sea cucumber genome provides insights into morphological evolution and visceral regeneration.</title>
        <authorList>
            <person name="Zhang X."/>
            <person name="Sun L."/>
            <person name="Yuan J."/>
            <person name="Sun Y."/>
            <person name="Gao Y."/>
            <person name="Zhang L."/>
            <person name="Li S."/>
            <person name="Dai H."/>
            <person name="Hamel J.F."/>
            <person name="Liu C."/>
            <person name="Yu Y."/>
            <person name="Liu S."/>
            <person name="Lin W."/>
            <person name="Guo K."/>
            <person name="Jin S."/>
            <person name="Xu P."/>
            <person name="Storey K.B."/>
            <person name="Huan P."/>
            <person name="Zhang T."/>
            <person name="Zhou Y."/>
            <person name="Zhang J."/>
            <person name="Lin C."/>
            <person name="Li X."/>
            <person name="Xing L."/>
            <person name="Huo D."/>
            <person name="Sun M."/>
            <person name="Wang L."/>
            <person name="Mercier A."/>
            <person name="Li F."/>
            <person name="Yang H."/>
            <person name="Xiang J."/>
        </authorList>
    </citation>
    <scope>NUCLEOTIDE SEQUENCE [LARGE SCALE GENOMIC DNA]</scope>
    <source>
        <strain evidence="13">Shaxun</strain>
        <tissue evidence="13">Muscle</tissue>
    </source>
</reference>
<dbReference type="STRING" id="307972.A0A2G8KAR9"/>
<evidence type="ECO:0000313" key="14">
    <source>
        <dbReference type="Proteomes" id="UP000230750"/>
    </source>
</evidence>
<evidence type="ECO:0000256" key="11">
    <source>
        <dbReference type="RuleBase" id="RU362091"/>
    </source>
</evidence>
<evidence type="ECO:0000313" key="13">
    <source>
        <dbReference type="EMBL" id="PIK45065.1"/>
    </source>
</evidence>
<feature type="transmembrane region" description="Helical" evidence="12">
    <location>
        <begin position="81"/>
        <end position="104"/>
    </location>
</feature>
<keyword evidence="3" id="KW-0813">Transport</keyword>
<keyword evidence="14" id="KW-1185">Reference proteome</keyword>
<sequence>MATTLFTAVDFIVLGASFVLSALIGIYFAVSGRKENNRATYFLGDREMGVLPIAISYMATAISSVVFIGVPSEVYFFGPNILLTIPGRIFAIYIVTRTAVTIHYRLKLTSIYEYLEMRFDKSVKIAGIIIYYVFATVYMGFVVYAPALALSLITGMSVVLSILVVTLICSFYTTIGGMKAVIWTDVFQVGLYKVKRTQFSI</sequence>
<evidence type="ECO:0000256" key="7">
    <source>
        <dbReference type="ARBA" id="ARBA00023053"/>
    </source>
</evidence>
<organism evidence="13 14">
    <name type="scientific">Stichopus japonicus</name>
    <name type="common">Sea cucumber</name>
    <dbReference type="NCBI Taxonomy" id="307972"/>
    <lineage>
        <taxon>Eukaryota</taxon>
        <taxon>Metazoa</taxon>
        <taxon>Echinodermata</taxon>
        <taxon>Eleutherozoa</taxon>
        <taxon>Echinozoa</taxon>
        <taxon>Holothuroidea</taxon>
        <taxon>Aspidochirotacea</taxon>
        <taxon>Aspidochirotida</taxon>
        <taxon>Stichopodidae</taxon>
        <taxon>Apostichopus</taxon>
    </lineage>
</organism>
<evidence type="ECO:0000256" key="3">
    <source>
        <dbReference type="ARBA" id="ARBA00022448"/>
    </source>
</evidence>
<protein>
    <submittedName>
        <fullName evidence="13">Sodium-dependent multivitamin transporter</fullName>
    </submittedName>
</protein>
<evidence type="ECO:0000256" key="4">
    <source>
        <dbReference type="ARBA" id="ARBA00022475"/>
    </source>
</evidence>
<dbReference type="GO" id="GO:0005886">
    <property type="term" value="C:plasma membrane"/>
    <property type="evidence" value="ECO:0007669"/>
    <property type="project" value="UniProtKB-SubCell"/>
</dbReference>
<comment type="similarity">
    <text evidence="2 11">Belongs to the sodium:solute symporter (SSF) (TC 2.A.21) family.</text>
</comment>
<keyword evidence="7" id="KW-0915">Sodium</keyword>
<dbReference type="EMBL" id="MRZV01000736">
    <property type="protein sequence ID" value="PIK45065.1"/>
    <property type="molecule type" value="Genomic_DNA"/>
</dbReference>
<dbReference type="InterPro" id="IPR001734">
    <property type="entry name" value="Na/solute_symporter"/>
</dbReference>
<comment type="caution">
    <text evidence="13">The sequence shown here is derived from an EMBL/GenBank/DDBJ whole genome shotgun (WGS) entry which is preliminary data.</text>
</comment>
<dbReference type="PROSITE" id="PS50283">
    <property type="entry name" value="NA_SOLUT_SYMP_3"/>
    <property type="match status" value="1"/>
</dbReference>
<comment type="subcellular location">
    <subcellularLocation>
        <location evidence="1">Cell membrane</location>
        <topology evidence="1">Multi-pass membrane protein</topology>
    </subcellularLocation>
</comment>
<keyword evidence="6 12" id="KW-1133">Transmembrane helix</keyword>
<evidence type="ECO:0000256" key="9">
    <source>
        <dbReference type="ARBA" id="ARBA00023136"/>
    </source>
</evidence>
<keyword evidence="5 12" id="KW-0812">Transmembrane</keyword>
<dbReference type="InterPro" id="IPR038377">
    <property type="entry name" value="Na/Glc_symporter_sf"/>
</dbReference>